<keyword evidence="9" id="KW-0762">Sugar transport</keyword>
<feature type="transmembrane region" description="Helical" evidence="7">
    <location>
        <begin position="76"/>
        <end position="99"/>
    </location>
</feature>
<dbReference type="InterPro" id="IPR051393">
    <property type="entry name" value="ABC_transporter_permease"/>
</dbReference>
<proteinExistence type="inferred from homology"/>
<keyword evidence="6 7" id="KW-0472">Membrane</keyword>
<evidence type="ECO:0000313" key="9">
    <source>
        <dbReference type="EMBL" id="MDR6288394.1"/>
    </source>
</evidence>
<gene>
    <name evidence="9" type="ORF">E9232_000901</name>
</gene>
<feature type="transmembrane region" description="Helical" evidence="7">
    <location>
        <begin position="12"/>
        <end position="42"/>
    </location>
</feature>
<keyword evidence="10" id="KW-1185">Reference proteome</keyword>
<evidence type="ECO:0000259" key="8">
    <source>
        <dbReference type="PROSITE" id="PS50928"/>
    </source>
</evidence>
<feature type="transmembrane region" description="Helical" evidence="7">
    <location>
        <begin position="263"/>
        <end position="286"/>
    </location>
</feature>
<dbReference type="InterPro" id="IPR035906">
    <property type="entry name" value="MetI-like_sf"/>
</dbReference>
<dbReference type="Gene3D" id="1.10.3720.10">
    <property type="entry name" value="MetI-like"/>
    <property type="match status" value="1"/>
</dbReference>
<dbReference type="Pfam" id="PF00528">
    <property type="entry name" value="BPD_transp_1"/>
    <property type="match status" value="1"/>
</dbReference>
<evidence type="ECO:0000256" key="7">
    <source>
        <dbReference type="RuleBase" id="RU363032"/>
    </source>
</evidence>
<evidence type="ECO:0000313" key="10">
    <source>
        <dbReference type="Proteomes" id="UP001262410"/>
    </source>
</evidence>
<dbReference type="SUPFAM" id="SSF161098">
    <property type="entry name" value="MetI-like"/>
    <property type="match status" value="1"/>
</dbReference>
<protein>
    <submittedName>
        <fullName evidence="9">Multiple sugar transport system permease protein</fullName>
    </submittedName>
</protein>
<evidence type="ECO:0000256" key="5">
    <source>
        <dbReference type="ARBA" id="ARBA00022989"/>
    </source>
</evidence>
<sequence length="297" mass="32735">MQTRFKRLRQGLTGTLPFVAPVHVLVLGVIVLPSLFVVWLSFQASTFGQAPTFVGFDNYARILGDAYFWRSLLNTVIVVAVAVHVELLAGLGIALLFASGLPARRILLVVVLAPYAISEVTAAAMWRFLFDPDVGPVTLAIQALGLPSLDWTFIPIHGLTLVGLLTIWLHLPFTFIILYAARLAIPKDLYEAGRTDGASSFQLFRNVTLPLLAPAILIAMLFRYIFAFRLFSEIWLMTQGGPARTTEAVAVYLYLEAFRYNSFGTAAATAWIMVLVSLLLATVYILRLKRGMAADAR</sequence>
<dbReference type="RefSeq" id="WP_309792391.1">
    <property type="nucleotide sequence ID" value="NZ_JAVDPW010000002.1"/>
</dbReference>
<keyword evidence="3" id="KW-1003">Cell membrane</keyword>
<accession>A0ABU1JLH1</accession>
<feature type="transmembrane region" description="Helical" evidence="7">
    <location>
        <begin position="203"/>
        <end position="226"/>
    </location>
</feature>
<name>A0ABU1JLH1_9PROT</name>
<dbReference type="PROSITE" id="PS50928">
    <property type="entry name" value="ABC_TM1"/>
    <property type="match status" value="1"/>
</dbReference>
<reference evidence="9 10" key="1">
    <citation type="submission" date="2023-07" db="EMBL/GenBank/DDBJ databases">
        <title>Sorghum-associated microbial communities from plants grown in Nebraska, USA.</title>
        <authorList>
            <person name="Schachtman D."/>
        </authorList>
    </citation>
    <scope>NUCLEOTIDE SEQUENCE [LARGE SCALE GENOMIC DNA]</scope>
    <source>
        <strain evidence="9 10">584</strain>
    </source>
</reference>
<comment type="similarity">
    <text evidence="7">Belongs to the binding-protein-dependent transport system permease family.</text>
</comment>
<dbReference type="Proteomes" id="UP001262410">
    <property type="component" value="Unassembled WGS sequence"/>
</dbReference>
<evidence type="ECO:0000256" key="4">
    <source>
        <dbReference type="ARBA" id="ARBA00022692"/>
    </source>
</evidence>
<dbReference type="PANTHER" id="PTHR30193:SF37">
    <property type="entry name" value="INNER MEMBRANE ABC TRANSPORTER PERMEASE PROTEIN YCJO"/>
    <property type="match status" value="1"/>
</dbReference>
<keyword evidence="4 7" id="KW-0812">Transmembrane</keyword>
<evidence type="ECO:0000256" key="1">
    <source>
        <dbReference type="ARBA" id="ARBA00004651"/>
    </source>
</evidence>
<dbReference type="InterPro" id="IPR000515">
    <property type="entry name" value="MetI-like"/>
</dbReference>
<feature type="transmembrane region" description="Helical" evidence="7">
    <location>
        <begin position="156"/>
        <end position="182"/>
    </location>
</feature>
<dbReference type="EMBL" id="JAVDPW010000002">
    <property type="protein sequence ID" value="MDR6288394.1"/>
    <property type="molecule type" value="Genomic_DNA"/>
</dbReference>
<keyword evidence="2 7" id="KW-0813">Transport</keyword>
<comment type="caution">
    <text evidence="9">The sequence shown here is derived from an EMBL/GenBank/DDBJ whole genome shotgun (WGS) entry which is preliminary data.</text>
</comment>
<evidence type="ECO:0000256" key="6">
    <source>
        <dbReference type="ARBA" id="ARBA00023136"/>
    </source>
</evidence>
<evidence type="ECO:0000256" key="2">
    <source>
        <dbReference type="ARBA" id="ARBA00022448"/>
    </source>
</evidence>
<comment type="subcellular location">
    <subcellularLocation>
        <location evidence="1 7">Cell membrane</location>
        <topology evidence="1 7">Multi-pass membrane protein</topology>
    </subcellularLocation>
</comment>
<feature type="domain" description="ABC transmembrane type-1" evidence="8">
    <location>
        <begin position="72"/>
        <end position="284"/>
    </location>
</feature>
<dbReference type="CDD" id="cd06261">
    <property type="entry name" value="TM_PBP2"/>
    <property type="match status" value="1"/>
</dbReference>
<evidence type="ECO:0000256" key="3">
    <source>
        <dbReference type="ARBA" id="ARBA00022475"/>
    </source>
</evidence>
<organism evidence="9 10">
    <name type="scientific">Inquilinus ginsengisoli</name>
    <dbReference type="NCBI Taxonomy" id="363840"/>
    <lineage>
        <taxon>Bacteria</taxon>
        <taxon>Pseudomonadati</taxon>
        <taxon>Pseudomonadota</taxon>
        <taxon>Alphaproteobacteria</taxon>
        <taxon>Rhodospirillales</taxon>
        <taxon>Rhodospirillaceae</taxon>
        <taxon>Inquilinus</taxon>
    </lineage>
</organism>
<dbReference type="PANTHER" id="PTHR30193">
    <property type="entry name" value="ABC TRANSPORTER PERMEASE PROTEIN"/>
    <property type="match status" value="1"/>
</dbReference>
<keyword evidence="5 7" id="KW-1133">Transmembrane helix</keyword>
<feature type="transmembrane region" description="Helical" evidence="7">
    <location>
        <begin position="106"/>
        <end position="129"/>
    </location>
</feature>